<dbReference type="AlphaFoldDB" id="A0A0R2JF82"/>
<evidence type="ECO:0000313" key="1">
    <source>
        <dbReference type="EMBL" id="KRN76016.1"/>
    </source>
</evidence>
<evidence type="ECO:0008006" key="3">
    <source>
        <dbReference type="Google" id="ProtNLM"/>
    </source>
</evidence>
<keyword evidence="2" id="KW-1185">Reference proteome</keyword>
<comment type="caution">
    <text evidence="1">The sequence shown here is derived from an EMBL/GenBank/DDBJ whole genome shotgun (WGS) entry which is preliminary data.</text>
</comment>
<organism evidence="1 2">
    <name type="scientific">Weissella minor</name>
    <dbReference type="NCBI Taxonomy" id="1620"/>
    <lineage>
        <taxon>Bacteria</taxon>
        <taxon>Bacillati</taxon>
        <taxon>Bacillota</taxon>
        <taxon>Bacilli</taxon>
        <taxon>Lactobacillales</taxon>
        <taxon>Lactobacillaceae</taxon>
        <taxon>Weissella</taxon>
    </lineage>
</organism>
<reference evidence="1 2" key="1">
    <citation type="journal article" date="2015" name="Genome Announc.">
        <title>Expanding the biotechnology potential of lactobacilli through comparative genomics of 213 strains and associated genera.</title>
        <authorList>
            <person name="Sun Z."/>
            <person name="Harris H.M."/>
            <person name="McCann A."/>
            <person name="Guo C."/>
            <person name="Argimon S."/>
            <person name="Zhang W."/>
            <person name="Yang X."/>
            <person name="Jeffery I.B."/>
            <person name="Cooney J.C."/>
            <person name="Kagawa T.F."/>
            <person name="Liu W."/>
            <person name="Song Y."/>
            <person name="Salvetti E."/>
            <person name="Wrobel A."/>
            <person name="Rasinkangas P."/>
            <person name="Parkhill J."/>
            <person name="Rea M.C."/>
            <person name="O'Sullivan O."/>
            <person name="Ritari J."/>
            <person name="Douillard F.P."/>
            <person name="Paul Ross R."/>
            <person name="Yang R."/>
            <person name="Briner A.E."/>
            <person name="Felis G.E."/>
            <person name="de Vos W.M."/>
            <person name="Barrangou R."/>
            <person name="Klaenhammer T.R."/>
            <person name="Caufield P.W."/>
            <person name="Cui Y."/>
            <person name="Zhang H."/>
            <person name="O'Toole P.W."/>
        </authorList>
    </citation>
    <scope>NUCLEOTIDE SEQUENCE [LARGE SCALE GENOMIC DNA]</scope>
    <source>
        <strain evidence="1 2">DSM 20014</strain>
    </source>
</reference>
<evidence type="ECO:0000313" key="2">
    <source>
        <dbReference type="Proteomes" id="UP000051673"/>
    </source>
</evidence>
<dbReference type="EMBL" id="JQCD01000031">
    <property type="protein sequence ID" value="KRN76016.1"/>
    <property type="molecule type" value="Genomic_DNA"/>
</dbReference>
<sequence>MTTIGGMHLATEVVTPMIAEAASASPVFKGKRISWSYGRIKGTYSYSAVQTGYFQHAATANQTFSGWKRKGVPAYAQQYVGLRRATAYWACK</sequence>
<dbReference type="PATRIC" id="fig|1620.3.peg.1081"/>
<gene>
    <name evidence="1" type="ORF">IV67_GL001066</name>
</gene>
<dbReference type="RefSeq" id="WP_157050318.1">
    <property type="nucleotide sequence ID" value="NZ_JQCD01000031.1"/>
</dbReference>
<accession>A0A0R2JF82</accession>
<dbReference type="Proteomes" id="UP000051673">
    <property type="component" value="Unassembled WGS sequence"/>
</dbReference>
<protein>
    <recommendedName>
        <fullName evidence="3">Lactococcin 972 family bacteriocin</fullName>
    </recommendedName>
</protein>
<proteinExistence type="predicted"/>
<dbReference type="OrthoDB" id="5196917at2"/>
<name>A0A0R2JF82_9LACO</name>
<dbReference type="STRING" id="1620.IV67_GL001066"/>